<accession>A0A444HC60</accession>
<dbReference type="RefSeq" id="WP_128389533.1">
    <property type="nucleotide sequence ID" value="NZ_SBII01000004.1"/>
</dbReference>
<dbReference type="Proteomes" id="UP000287527">
    <property type="component" value="Unassembled WGS sequence"/>
</dbReference>
<name>A0A444HC60_9FLAO</name>
<proteinExistence type="predicted"/>
<evidence type="ECO:0000313" key="3">
    <source>
        <dbReference type="Proteomes" id="UP000287527"/>
    </source>
</evidence>
<keyword evidence="3" id="KW-1185">Reference proteome</keyword>
<organism evidence="2 3">
    <name type="scientific">Flavobacterium cerinum</name>
    <dbReference type="NCBI Taxonomy" id="2502784"/>
    <lineage>
        <taxon>Bacteria</taxon>
        <taxon>Pseudomonadati</taxon>
        <taxon>Bacteroidota</taxon>
        <taxon>Flavobacteriia</taxon>
        <taxon>Flavobacteriales</taxon>
        <taxon>Flavobacteriaceae</taxon>
        <taxon>Flavobacterium</taxon>
    </lineage>
</organism>
<dbReference type="AlphaFoldDB" id="A0A444HC60"/>
<protein>
    <submittedName>
        <fullName evidence="2">Uncharacterized protein</fullName>
    </submittedName>
</protein>
<gene>
    <name evidence="2" type="ORF">EPI11_08515</name>
</gene>
<evidence type="ECO:0000256" key="1">
    <source>
        <dbReference type="SAM" id="MobiDB-lite"/>
    </source>
</evidence>
<sequence>MKKHLKKLRPLLLLTTLFLLTNCQEELEESKPAVQQKNGSKYTILTGEAARAKKAELLIKLNNDGGRGLSKLQNVLKGGSTDPAFRQLMDIKEYIDDSEIFKVEQANGNINYTYRVNMPDVGDNKFYNLVVKTAGAASKTVLLTYNLSKEFAEEYQNSSDILHFSGEIEFDVVAMSDDFPCEDEPNKPTPVSGGGIGAVGGGGGGGNGGGGSGDGIDGPINPGNSGVPYNQLLVNIKMMALKFMTVKSSSIEVGPIEGGIDGGGTIPGTFPGVFDRYIIKTPSVNGETDPCGDGEDIGVLAQQKIHEDNCDELKKFAQNAKNLASLNNLKTTADNKKENGYSYSDNKDPEVLKSDPRSEFLVLVPSGGLIYGASHDHPNPLTTEFMPMFSVSDIYMLAVMAIRYQGGFKNYSKFIFTLTVQTGPSSTETFALKIDNWQAFSFFANNYYAMTNEQKKSLGDELQTSYSTLGKYDGTNSYLKLLFKFMEKQNINGVSIYKAEQNLSNWTKMSFDKINKVIKEIPCK</sequence>
<dbReference type="OrthoDB" id="1190041at2"/>
<reference evidence="2 3" key="1">
    <citation type="submission" date="2019-01" db="EMBL/GenBank/DDBJ databases">
        <title>Flavobacterium sp. nov.,isolated from freshwater.</title>
        <authorList>
            <person name="Zhang R."/>
            <person name="Du Z.-J."/>
        </authorList>
    </citation>
    <scope>NUCLEOTIDE SEQUENCE [LARGE SCALE GENOMIC DNA]</scope>
    <source>
        <strain evidence="2 3">1E403</strain>
    </source>
</reference>
<dbReference type="EMBL" id="SBII01000004">
    <property type="protein sequence ID" value="RWX01054.1"/>
    <property type="molecule type" value="Genomic_DNA"/>
</dbReference>
<feature type="compositionally biased region" description="Gly residues" evidence="1">
    <location>
        <begin position="192"/>
        <end position="216"/>
    </location>
</feature>
<evidence type="ECO:0000313" key="2">
    <source>
        <dbReference type="EMBL" id="RWX01054.1"/>
    </source>
</evidence>
<comment type="caution">
    <text evidence="2">The sequence shown here is derived from an EMBL/GenBank/DDBJ whole genome shotgun (WGS) entry which is preliminary data.</text>
</comment>
<feature type="region of interest" description="Disordered" evidence="1">
    <location>
        <begin position="183"/>
        <end position="222"/>
    </location>
</feature>